<dbReference type="Proteomes" id="UP000037267">
    <property type="component" value="Unassembled WGS sequence"/>
</dbReference>
<evidence type="ECO:0000313" key="3">
    <source>
        <dbReference type="Proteomes" id="UP000037267"/>
    </source>
</evidence>
<comment type="caution">
    <text evidence="2">The sequence shown here is derived from an EMBL/GenBank/DDBJ whole genome shotgun (WGS) entry which is preliminary data.</text>
</comment>
<dbReference type="AlphaFoldDB" id="A0A0L0WE54"/>
<keyword evidence="3" id="KW-1185">Reference proteome</keyword>
<keyword evidence="1" id="KW-0732">Signal</keyword>
<sequence>MKRSKKLIMLVFTFLMLTFTTQAFAAGEVVTYNDYVGGYGSFTSEFQLNNGVARVDYSVSPVSTPTSNWDFYIGVYKVDNYGNAHYITGDTIAAGKSSAISGTKLFSGLAPGKYKLKFETNNSLLRANVKVYDLGW</sequence>
<proteinExistence type="predicted"/>
<evidence type="ECO:0000256" key="1">
    <source>
        <dbReference type="SAM" id="SignalP"/>
    </source>
</evidence>
<gene>
    <name evidence="2" type="ORF">CLPU_2c02140</name>
</gene>
<feature type="chain" id="PRO_5005551148" evidence="1">
    <location>
        <begin position="26"/>
        <end position="136"/>
    </location>
</feature>
<dbReference type="EMBL" id="LGSS01000002">
    <property type="protein sequence ID" value="KNF09762.1"/>
    <property type="molecule type" value="Genomic_DNA"/>
</dbReference>
<reference evidence="3" key="1">
    <citation type="submission" date="2015-07" db="EMBL/GenBank/DDBJ databases">
        <title>Draft genome sequence of the purine-degrading Gottschalkia purinilyticum DSM 1384 (formerly Clostridium purinilyticum).</title>
        <authorList>
            <person name="Poehlein A."/>
            <person name="Schiel-Bengelsdorf B."/>
            <person name="Bengelsdorf F.R."/>
            <person name="Daniel R."/>
            <person name="Duerre P."/>
        </authorList>
    </citation>
    <scope>NUCLEOTIDE SEQUENCE [LARGE SCALE GENOMIC DNA]</scope>
    <source>
        <strain evidence="3">DSM 1384</strain>
    </source>
</reference>
<protein>
    <submittedName>
        <fullName evidence="2">Uncharacterized protein</fullName>
    </submittedName>
</protein>
<name>A0A0L0WE54_GOTPU</name>
<accession>A0A0L0WE54</accession>
<dbReference type="RefSeq" id="WP_050354142.1">
    <property type="nucleotide sequence ID" value="NZ_LGSS01000002.1"/>
</dbReference>
<feature type="signal peptide" evidence="1">
    <location>
        <begin position="1"/>
        <end position="25"/>
    </location>
</feature>
<organism evidence="2 3">
    <name type="scientific">Gottschalkia purinilytica</name>
    <name type="common">Clostridium purinilyticum</name>
    <dbReference type="NCBI Taxonomy" id="1503"/>
    <lineage>
        <taxon>Bacteria</taxon>
        <taxon>Bacillati</taxon>
        <taxon>Bacillota</taxon>
        <taxon>Tissierellia</taxon>
        <taxon>Tissierellales</taxon>
        <taxon>Gottschalkiaceae</taxon>
        <taxon>Gottschalkia</taxon>
    </lineage>
</organism>
<evidence type="ECO:0000313" key="2">
    <source>
        <dbReference type="EMBL" id="KNF09762.1"/>
    </source>
</evidence>